<dbReference type="EMBL" id="NHYD01003043">
    <property type="protein sequence ID" value="PPQ83153.1"/>
    <property type="molecule type" value="Genomic_DNA"/>
</dbReference>
<evidence type="ECO:0008006" key="3">
    <source>
        <dbReference type="Google" id="ProtNLM"/>
    </source>
</evidence>
<gene>
    <name evidence="1" type="ORF">CVT25_005395</name>
</gene>
<reference evidence="1 2" key="1">
    <citation type="journal article" date="2018" name="Evol. Lett.">
        <title>Horizontal gene cluster transfer increased hallucinogenic mushroom diversity.</title>
        <authorList>
            <person name="Reynolds H.T."/>
            <person name="Vijayakumar V."/>
            <person name="Gluck-Thaler E."/>
            <person name="Korotkin H.B."/>
            <person name="Matheny P.B."/>
            <person name="Slot J.C."/>
        </authorList>
    </citation>
    <scope>NUCLEOTIDE SEQUENCE [LARGE SCALE GENOMIC DNA]</scope>
    <source>
        <strain evidence="1 2">2631</strain>
    </source>
</reference>
<dbReference type="OrthoDB" id="2104739at2759"/>
<dbReference type="AlphaFoldDB" id="A0A409WXA8"/>
<sequence length="178" mass="20033">MIPPKNENLKAHRSDVQTKYSKSLGSIVKGFSGIDVATELSDDKAYRTSNGLTLSIIAREFFNIFYLWFEEIPEVPNTYTVRMLHHCSVVKDTPKPQVFTFNTTTDIPLPDPRYLKFHASICRIAHLANVYSYLLNMSWERNGMAQDGTSADVLAAHLSHALTPSSQKTPLEHFDGAD</sequence>
<evidence type="ECO:0000313" key="1">
    <source>
        <dbReference type="EMBL" id="PPQ83153.1"/>
    </source>
</evidence>
<proteinExistence type="predicted"/>
<dbReference type="Proteomes" id="UP000283269">
    <property type="component" value="Unassembled WGS sequence"/>
</dbReference>
<protein>
    <recommendedName>
        <fullName evidence="3">HNH nuclease domain-containing protein</fullName>
    </recommendedName>
</protein>
<keyword evidence="2" id="KW-1185">Reference proteome</keyword>
<organism evidence="1 2">
    <name type="scientific">Psilocybe cyanescens</name>
    <dbReference type="NCBI Taxonomy" id="93625"/>
    <lineage>
        <taxon>Eukaryota</taxon>
        <taxon>Fungi</taxon>
        <taxon>Dikarya</taxon>
        <taxon>Basidiomycota</taxon>
        <taxon>Agaricomycotina</taxon>
        <taxon>Agaricomycetes</taxon>
        <taxon>Agaricomycetidae</taxon>
        <taxon>Agaricales</taxon>
        <taxon>Agaricineae</taxon>
        <taxon>Strophariaceae</taxon>
        <taxon>Psilocybe</taxon>
    </lineage>
</organism>
<comment type="caution">
    <text evidence="1">The sequence shown here is derived from an EMBL/GenBank/DDBJ whole genome shotgun (WGS) entry which is preliminary data.</text>
</comment>
<dbReference type="InParanoid" id="A0A409WXA8"/>
<dbReference type="STRING" id="93625.A0A409WXA8"/>
<name>A0A409WXA8_PSICY</name>
<evidence type="ECO:0000313" key="2">
    <source>
        <dbReference type="Proteomes" id="UP000283269"/>
    </source>
</evidence>
<accession>A0A409WXA8</accession>